<evidence type="ECO:0000256" key="3">
    <source>
        <dbReference type="ARBA" id="ARBA00006278"/>
    </source>
</evidence>
<keyword evidence="17" id="KW-1185">Reference proteome</keyword>
<dbReference type="Gramene" id="PSS04373">
    <property type="protein sequence ID" value="PSS04373"/>
    <property type="gene ID" value="CEY00_Acc20225"/>
</dbReference>
<evidence type="ECO:0000256" key="4">
    <source>
        <dbReference type="ARBA" id="ARBA00022448"/>
    </source>
</evidence>
<evidence type="ECO:0000256" key="12">
    <source>
        <dbReference type="ARBA" id="ARBA00050970"/>
    </source>
</evidence>
<dbReference type="PROSITE" id="PS51384">
    <property type="entry name" value="FAD_FR"/>
    <property type="match status" value="1"/>
</dbReference>
<comment type="catalytic activity">
    <reaction evidence="12">
        <text>2 a Fe(II)-siderophore + NAD(+) + H(+) = 2 a Fe(III)-siderophore + NADH</text>
        <dbReference type="Rhea" id="RHEA:15061"/>
        <dbReference type="Rhea" id="RHEA-COMP:11342"/>
        <dbReference type="Rhea" id="RHEA-COMP:11344"/>
        <dbReference type="ChEBI" id="CHEBI:15378"/>
        <dbReference type="ChEBI" id="CHEBI:29033"/>
        <dbReference type="ChEBI" id="CHEBI:29034"/>
        <dbReference type="ChEBI" id="CHEBI:57540"/>
        <dbReference type="ChEBI" id="CHEBI:57945"/>
        <dbReference type="EC" id="1.16.1.7"/>
    </reaction>
</comment>
<dbReference type="GO" id="GO:0140618">
    <property type="term" value="F:ferric-chelate reductase (NADH) activity"/>
    <property type="evidence" value="ECO:0007669"/>
    <property type="project" value="UniProtKB-EC"/>
</dbReference>
<dbReference type="SFLD" id="SFLDS00052">
    <property type="entry name" value="Ferric_Reductase_Domain"/>
    <property type="match status" value="1"/>
</dbReference>
<dbReference type="OMA" id="HDVANIC"/>
<dbReference type="FunFam" id="3.40.50.80:FF:000039">
    <property type="entry name" value="Ferric reduction oxidase 3"/>
    <property type="match status" value="1"/>
</dbReference>
<comment type="caution">
    <text evidence="16">The sequence shown here is derived from an EMBL/GenBank/DDBJ whole genome shotgun (WGS) entry which is preliminary data.</text>
</comment>
<evidence type="ECO:0000256" key="5">
    <source>
        <dbReference type="ARBA" id="ARBA00022692"/>
    </source>
</evidence>
<evidence type="ECO:0000256" key="7">
    <source>
        <dbReference type="ARBA" id="ARBA00022989"/>
    </source>
</evidence>
<dbReference type="InterPro" id="IPR017938">
    <property type="entry name" value="Riboflavin_synthase-like_b-brl"/>
</dbReference>
<dbReference type="OrthoDB" id="167398at2759"/>
<keyword evidence="4" id="KW-0813">Transport</keyword>
<feature type="transmembrane region" description="Helical" evidence="14">
    <location>
        <begin position="251"/>
        <end position="272"/>
    </location>
</feature>
<feature type="transmembrane region" description="Helical" evidence="14">
    <location>
        <begin position="119"/>
        <end position="145"/>
    </location>
</feature>
<dbReference type="Pfam" id="PF08030">
    <property type="entry name" value="NAD_binding_6"/>
    <property type="match status" value="1"/>
</dbReference>
<evidence type="ECO:0000256" key="2">
    <source>
        <dbReference type="ARBA" id="ARBA00004141"/>
    </source>
</evidence>
<feature type="transmembrane region" description="Helical" evidence="14">
    <location>
        <begin position="175"/>
        <end position="195"/>
    </location>
</feature>
<evidence type="ECO:0000256" key="11">
    <source>
        <dbReference type="ARBA" id="ARBA00023136"/>
    </source>
</evidence>
<evidence type="ECO:0000256" key="14">
    <source>
        <dbReference type="SAM" id="Phobius"/>
    </source>
</evidence>
<dbReference type="Proteomes" id="UP000241394">
    <property type="component" value="Chromosome LG18"/>
</dbReference>
<dbReference type="CDD" id="cd06186">
    <property type="entry name" value="NOX_Duox_like_FAD_NADP"/>
    <property type="match status" value="1"/>
</dbReference>
<dbReference type="PRINTS" id="PR00410">
    <property type="entry name" value="PHEHYDRXLASE"/>
</dbReference>
<keyword evidence="7 14" id="KW-1133">Transmembrane helix</keyword>
<organism evidence="16 17">
    <name type="scientific">Actinidia chinensis var. chinensis</name>
    <name type="common">Chinese soft-hair kiwi</name>
    <dbReference type="NCBI Taxonomy" id="1590841"/>
    <lineage>
        <taxon>Eukaryota</taxon>
        <taxon>Viridiplantae</taxon>
        <taxon>Streptophyta</taxon>
        <taxon>Embryophyta</taxon>
        <taxon>Tracheophyta</taxon>
        <taxon>Spermatophyta</taxon>
        <taxon>Magnoliopsida</taxon>
        <taxon>eudicotyledons</taxon>
        <taxon>Gunneridae</taxon>
        <taxon>Pentapetalae</taxon>
        <taxon>asterids</taxon>
        <taxon>Ericales</taxon>
        <taxon>Actinidiaceae</taxon>
        <taxon>Actinidia</taxon>
    </lineage>
</organism>
<comment type="subcellular location">
    <subcellularLocation>
        <location evidence="2">Membrane</location>
        <topology evidence="2">Multi-pass membrane protein</topology>
    </subcellularLocation>
</comment>
<evidence type="ECO:0000256" key="9">
    <source>
        <dbReference type="ARBA" id="ARBA00023004"/>
    </source>
</evidence>
<feature type="transmembrane region" description="Helical" evidence="14">
    <location>
        <begin position="594"/>
        <end position="613"/>
    </location>
</feature>
<dbReference type="SFLD" id="SFLDG01168">
    <property type="entry name" value="Ferric_reductase_subgroup_(FRE"/>
    <property type="match status" value="1"/>
</dbReference>
<dbReference type="InterPro" id="IPR050369">
    <property type="entry name" value="RBOH/FRE"/>
</dbReference>
<feature type="domain" description="FAD-binding FR-type" evidence="15">
    <location>
        <begin position="328"/>
        <end position="433"/>
    </location>
</feature>
<feature type="transmembrane region" description="Helical" evidence="14">
    <location>
        <begin position="549"/>
        <end position="574"/>
    </location>
</feature>
<evidence type="ECO:0000256" key="10">
    <source>
        <dbReference type="ARBA" id="ARBA00023065"/>
    </source>
</evidence>
<keyword evidence="10" id="KW-0406">Ion transport</keyword>
<dbReference type="SUPFAM" id="SSF52343">
    <property type="entry name" value="Ferredoxin reductase-like, C-terminal NADP-linked domain"/>
    <property type="match status" value="1"/>
</dbReference>
<keyword evidence="8" id="KW-0560">Oxidoreductase</keyword>
<evidence type="ECO:0000259" key="15">
    <source>
        <dbReference type="PROSITE" id="PS51384"/>
    </source>
</evidence>
<keyword evidence="6" id="KW-0479">Metal-binding</keyword>
<reference evidence="16 17" key="1">
    <citation type="submission" date="2017-07" db="EMBL/GenBank/DDBJ databases">
        <title>An improved, manually edited Actinidia chinensis var. chinensis (kiwifruit) genome highlights the challenges associated with draft genomes and gene prediction in plants.</title>
        <authorList>
            <person name="Pilkington S."/>
            <person name="Crowhurst R."/>
            <person name="Hilario E."/>
            <person name="Nardozza S."/>
            <person name="Fraser L."/>
            <person name="Peng Y."/>
            <person name="Gunaseelan K."/>
            <person name="Simpson R."/>
            <person name="Tahir J."/>
            <person name="Deroles S."/>
            <person name="Templeton K."/>
            <person name="Luo Z."/>
            <person name="Davy M."/>
            <person name="Cheng C."/>
            <person name="Mcneilage M."/>
            <person name="Scaglione D."/>
            <person name="Liu Y."/>
            <person name="Zhang Q."/>
            <person name="Datson P."/>
            <person name="De Silva N."/>
            <person name="Gardiner S."/>
            <person name="Bassett H."/>
            <person name="Chagne D."/>
            <person name="Mccallum J."/>
            <person name="Dzierzon H."/>
            <person name="Deng C."/>
            <person name="Wang Y.-Y."/>
            <person name="Barron N."/>
            <person name="Manako K."/>
            <person name="Bowen J."/>
            <person name="Foster T."/>
            <person name="Erridge Z."/>
            <person name="Tiffin H."/>
            <person name="Waite C."/>
            <person name="Davies K."/>
            <person name="Grierson E."/>
            <person name="Laing W."/>
            <person name="Kirk R."/>
            <person name="Chen X."/>
            <person name="Wood M."/>
            <person name="Montefiori M."/>
            <person name="Brummell D."/>
            <person name="Schwinn K."/>
            <person name="Catanach A."/>
            <person name="Fullerton C."/>
            <person name="Li D."/>
            <person name="Meiyalaghan S."/>
            <person name="Nieuwenhuizen N."/>
            <person name="Read N."/>
            <person name="Prakash R."/>
            <person name="Hunter D."/>
            <person name="Zhang H."/>
            <person name="Mckenzie M."/>
            <person name="Knabel M."/>
            <person name="Harris A."/>
            <person name="Allan A."/>
            <person name="Chen A."/>
            <person name="Janssen B."/>
            <person name="Plunkett B."/>
            <person name="Dwamena C."/>
            <person name="Voogd C."/>
            <person name="Leif D."/>
            <person name="Lafferty D."/>
            <person name="Souleyre E."/>
            <person name="Varkonyi-Gasic E."/>
            <person name="Gambi F."/>
            <person name="Hanley J."/>
            <person name="Yao J.-L."/>
            <person name="Cheung J."/>
            <person name="David K."/>
            <person name="Warren B."/>
            <person name="Marsh K."/>
            <person name="Snowden K."/>
            <person name="Lin-Wang K."/>
            <person name="Brian L."/>
            <person name="Martinez-Sanchez M."/>
            <person name="Wang M."/>
            <person name="Ileperuma N."/>
            <person name="Macnee N."/>
            <person name="Campin R."/>
            <person name="Mcatee P."/>
            <person name="Drummond R."/>
            <person name="Espley R."/>
            <person name="Ireland H."/>
            <person name="Wu R."/>
            <person name="Atkinson R."/>
            <person name="Karunairetnam S."/>
            <person name="Bulley S."/>
            <person name="Chunkath S."/>
            <person name="Hanley Z."/>
            <person name="Storey R."/>
            <person name="Thrimawithana A."/>
            <person name="Thomson S."/>
            <person name="David C."/>
            <person name="Testolin R."/>
        </authorList>
    </citation>
    <scope>NUCLEOTIDE SEQUENCE [LARGE SCALE GENOMIC DNA]</scope>
    <source>
        <strain evidence="17">cv. Red5</strain>
        <tissue evidence="16">Young leaf</tissue>
    </source>
</reference>
<feature type="transmembrane region" description="Helical" evidence="14">
    <location>
        <begin position="20"/>
        <end position="39"/>
    </location>
</feature>
<dbReference type="GO" id="GO:0005886">
    <property type="term" value="C:plasma membrane"/>
    <property type="evidence" value="ECO:0007669"/>
    <property type="project" value="TreeGrafter"/>
</dbReference>
<comment type="cofactor">
    <cofactor evidence="1">
        <name>FAD</name>
        <dbReference type="ChEBI" id="CHEBI:57692"/>
    </cofactor>
</comment>
<feature type="transmembrane region" description="Helical" evidence="14">
    <location>
        <begin position="216"/>
        <end position="239"/>
    </location>
</feature>
<dbReference type="GO" id="GO:0046872">
    <property type="term" value="F:metal ion binding"/>
    <property type="evidence" value="ECO:0007669"/>
    <property type="project" value="UniProtKB-KW"/>
</dbReference>
<sequence length="705" mass="79823">MDSIVAKRSPPSHRHGGIKIIRKSMMALIIAVFLGYLIMWTGTCTTKYRAWFRKSSANTKSTYFGWQGGTILVYTCPILLIAVLGCVYLHLGKNLGDNKNMERIGKKHRFASWKRRPMIIRGLGIVSGIELGIFVMFITLLVWSFSANLHMFFSGAAQRSIRKGEKLWETKLDRIGLVLGLVGNICLAFLFFPVTRGSSLLPLFGLNSEASIKYHIWLGHITMLLFTAHGASYIIYWVVTHRFSELVNWNAVGVSNVAGELSLLFGLLLWATTFPRIRRNMFELFFYTHYLYILFMLFYIFHLGISYSYTILPGFYLFGVDRYLRFLQSRQRVHLISARVLSCETVELNFSKTQAQCYTPTSIIFINVPTISKLQWHPYTISSSSNLEPNKLSVIIKTEGSWTKKLYDMLSSPSPVDHLTVSVEGPYGPVSTHYLRHDKLVMVSGGSGIAPFISIIRELIYTSTTLKSKTPPILLISAFKNSSDLTILDLLLPIPCTPHQLSNLELQVEAYVTREKEPPLEKPKNLRTIWFKPNPSDAPLSPTLGPHAWLWLGAIISSSFVIFLLLMGILTRYYIYPIDHNTNEIYSHTTQSTLYMLLISVSIAMTASAAFLWNKKQNAMEAKQINESWLIDDGELESLLHQSLDKSIKVHYGGRPGLKRILFECKEPSVGVLVCGPKKMRHEVAAICSSGLAQNLHFESISFSW</sequence>
<dbReference type="SUPFAM" id="SSF63380">
    <property type="entry name" value="Riboflavin synthase domain-like"/>
    <property type="match status" value="1"/>
</dbReference>
<evidence type="ECO:0000313" key="16">
    <source>
        <dbReference type="EMBL" id="PSS04373.1"/>
    </source>
</evidence>
<dbReference type="Pfam" id="PF01794">
    <property type="entry name" value="Ferric_reduct"/>
    <property type="match status" value="1"/>
</dbReference>
<protein>
    <recommendedName>
        <fullName evidence="13">ferric-chelate reductase (NADH)</fullName>
        <ecNumber evidence="13">1.16.1.7</ecNumber>
    </recommendedName>
</protein>
<dbReference type="AlphaFoldDB" id="A0A2R6Q8Z5"/>
<dbReference type="PANTHER" id="PTHR11972:SF41">
    <property type="entry name" value="FERRIC REDUCTION OXIDASE 2"/>
    <property type="match status" value="1"/>
</dbReference>
<dbReference type="EC" id="1.16.1.7" evidence="13"/>
<dbReference type="InParanoid" id="A0A2R6Q8Z5"/>
<dbReference type="InterPro" id="IPR013112">
    <property type="entry name" value="FAD-bd_8"/>
</dbReference>
<keyword evidence="5 14" id="KW-0812">Transmembrane</keyword>
<dbReference type="FunCoup" id="A0A2R6Q8Z5">
    <property type="interactions" value="77"/>
</dbReference>
<dbReference type="InterPro" id="IPR013130">
    <property type="entry name" value="Fe3_Rdtase_TM_dom"/>
</dbReference>
<gene>
    <name evidence="16" type="ORF">CEY00_Acc20225</name>
</gene>
<accession>A0A2R6Q8Z5</accession>
<proteinExistence type="inferred from homology"/>
<dbReference type="EMBL" id="NKQK01000018">
    <property type="protein sequence ID" value="PSS04373.1"/>
    <property type="molecule type" value="Genomic_DNA"/>
</dbReference>
<dbReference type="Gene3D" id="3.40.50.80">
    <property type="entry name" value="Nucleotide-binding domain of ferredoxin-NADP reductase (FNR) module"/>
    <property type="match status" value="2"/>
</dbReference>
<evidence type="ECO:0000256" key="1">
    <source>
        <dbReference type="ARBA" id="ARBA00001974"/>
    </source>
</evidence>
<evidence type="ECO:0000256" key="6">
    <source>
        <dbReference type="ARBA" id="ARBA00022723"/>
    </source>
</evidence>
<feature type="transmembrane region" description="Helical" evidence="14">
    <location>
        <begin position="71"/>
        <end position="91"/>
    </location>
</feature>
<evidence type="ECO:0000256" key="8">
    <source>
        <dbReference type="ARBA" id="ARBA00023002"/>
    </source>
</evidence>
<dbReference type="InterPro" id="IPR017927">
    <property type="entry name" value="FAD-bd_FR_type"/>
</dbReference>
<feature type="transmembrane region" description="Helical" evidence="14">
    <location>
        <begin position="284"/>
        <end position="301"/>
    </location>
</feature>
<name>A0A2R6Q8Z5_ACTCC</name>
<dbReference type="STRING" id="1590841.A0A2R6Q8Z5"/>
<dbReference type="Pfam" id="PF08022">
    <property type="entry name" value="FAD_binding_8"/>
    <property type="match status" value="1"/>
</dbReference>
<dbReference type="PANTHER" id="PTHR11972">
    <property type="entry name" value="NADPH OXIDASE"/>
    <property type="match status" value="1"/>
</dbReference>
<reference evidence="17" key="2">
    <citation type="journal article" date="2018" name="BMC Genomics">
        <title>A manually annotated Actinidia chinensis var. chinensis (kiwifruit) genome highlights the challenges associated with draft genomes and gene prediction in plants.</title>
        <authorList>
            <person name="Pilkington S.M."/>
            <person name="Crowhurst R."/>
            <person name="Hilario E."/>
            <person name="Nardozza S."/>
            <person name="Fraser L."/>
            <person name="Peng Y."/>
            <person name="Gunaseelan K."/>
            <person name="Simpson R."/>
            <person name="Tahir J."/>
            <person name="Deroles S.C."/>
            <person name="Templeton K."/>
            <person name="Luo Z."/>
            <person name="Davy M."/>
            <person name="Cheng C."/>
            <person name="McNeilage M."/>
            <person name="Scaglione D."/>
            <person name="Liu Y."/>
            <person name="Zhang Q."/>
            <person name="Datson P."/>
            <person name="De Silva N."/>
            <person name="Gardiner S.E."/>
            <person name="Bassett H."/>
            <person name="Chagne D."/>
            <person name="McCallum J."/>
            <person name="Dzierzon H."/>
            <person name="Deng C."/>
            <person name="Wang Y.Y."/>
            <person name="Barron L."/>
            <person name="Manako K."/>
            <person name="Bowen J."/>
            <person name="Foster T.M."/>
            <person name="Erridge Z.A."/>
            <person name="Tiffin H."/>
            <person name="Waite C.N."/>
            <person name="Davies K.M."/>
            <person name="Grierson E.P."/>
            <person name="Laing W.A."/>
            <person name="Kirk R."/>
            <person name="Chen X."/>
            <person name="Wood M."/>
            <person name="Montefiori M."/>
            <person name="Brummell D.A."/>
            <person name="Schwinn K.E."/>
            <person name="Catanach A."/>
            <person name="Fullerton C."/>
            <person name="Li D."/>
            <person name="Meiyalaghan S."/>
            <person name="Nieuwenhuizen N."/>
            <person name="Read N."/>
            <person name="Prakash R."/>
            <person name="Hunter D."/>
            <person name="Zhang H."/>
            <person name="McKenzie M."/>
            <person name="Knabel M."/>
            <person name="Harris A."/>
            <person name="Allan A.C."/>
            <person name="Gleave A."/>
            <person name="Chen A."/>
            <person name="Janssen B.J."/>
            <person name="Plunkett B."/>
            <person name="Ampomah-Dwamena C."/>
            <person name="Voogd C."/>
            <person name="Leif D."/>
            <person name="Lafferty D."/>
            <person name="Souleyre E.J.F."/>
            <person name="Varkonyi-Gasic E."/>
            <person name="Gambi F."/>
            <person name="Hanley J."/>
            <person name="Yao J.L."/>
            <person name="Cheung J."/>
            <person name="David K.M."/>
            <person name="Warren B."/>
            <person name="Marsh K."/>
            <person name="Snowden K.C."/>
            <person name="Lin-Wang K."/>
            <person name="Brian L."/>
            <person name="Martinez-Sanchez M."/>
            <person name="Wang M."/>
            <person name="Ileperuma N."/>
            <person name="Macnee N."/>
            <person name="Campin R."/>
            <person name="McAtee P."/>
            <person name="Drummond R.S.M."/>
            <person name="Espley R.V."/>
            <person name="Ireland H.S."/>
            <person name="Wu R."/>
            <person name="Atkinson R.G."/>
            <person name="Karunairetnam S."/>
            <person name="Bulley S."/>
            <person name="Chunkath S."/>
            <person name="Hanley Z."/>
            <person name="Storey R."/>
            <person name="Thrimawithana A.H."/>
            <person name="Thomson S."/>
            <person name="David C."/>
            <person name="Testolin R."/>
            <person name="Huang H."/>
            <person name="Hellens R.P."/>
            <person name="Schaffer R.J."/>
        </authorList>
    </citation>
    <scope>NUCLEOTIDE SEQUENCE [LARGE SCALE GENOMIC DNA]</scope>
    <source>
        <strain evidence="17">cv. Red5</strain>
    </source>
</reference>
<dbReference type="InterPro" id="IPR039261">
    <property type="entry name" value="FNR_nucleotide-bd"/>
</dbReference>
<evidence type="ECO:0000313" key="17">
    <source>
        <dbReference type="Proteomes" id="UP000241394"/>
    </source>
</evidence>
<comment type="similarity">
    <text evidence="3">Belongs to the ferric reductase (FRE) family.</text>
</comment>
<dbReference type="InterPro" id="IPR013121">
    <property type="entry name" value="Fe_red_NAD-bd_6"/>
</dbReference>
<keyword evidence="9" id="KW-0408">Iron</keyword>
<evidence type="ECO:0000256" key="13">
    <source>
        <dbReference type="ARBA" id="ARBA00066905"/>
    </source>
</evidence>
<dbReference type="GO" id="GO:0006811">
    <property type="term" value="P:monoatomic ion transport"/>
    <property type="evidence" value="ECO:0007669"/>
    <property type="project" value="UniProtKB-KW"/>
</dbReference>
<keyword evidence="11 14" id="KW-0472">Membrane</keyword>